<protein>
    <submittedName>
        <fullName evidence="2">Uncharacterized protein</fullName>
    </submittedName>
</protein>
<evidence type="ECO:0000313" key="3">
    <source>
        <dbReference type="Proteomes" id="UP001151760"/>
    </source>
</evidence>
<evidence type="ECO:0000256" key="1">
    <source>
        <dbReference type="SAM" id="MobiDB-lite"/>
    </source>
</evidence>
<reference evidence="2" key="1">
    <citation type="journal article" date="2022" name="Int. J. Mol. Sci.">
        <title>Draft Genome of Tanacetum Coccineum: Genomic Comparison of Closely Related Tanacetum-Family Plants.</title>
        <authorList>
            <person name="Yamashiro T."/>
            <person name="Shiraishi A."/>
            <person name="Nakayama K."/>
            <person name="Satake H."/>
        </authorList>
    </citation>
    <scope>NUCLEOTIDE SEQUENCE</scope>
</reference>
<proteinExistence type="predicted"/>
<reference evidence="2" key="2">
    <citation type="submission" date="2022-01" db="EMBL/GenBank/DDBJ databases">
        <authorList>
            <person name="Yamashiro T."/>
            <person name="Shiraishi A."/>
            <person name="Satake H."/>
            <person name="Nakayama K."/>
        </authorList>
    </citation>
    <scope>NUCLEOTIDE SEQUENCE</scope>
</reference>
<evidence type="ECO:0000313" key="2">
    <source>
        <dbReference type="EMBL" id="GJU09713.1"/>
    </source>
</evidence>
<name>A0ABQ5JB30_9ASTR</name>
<dbReference type="EMBL" id="BQNB010021753">
    <property type="protein sequence ID" value="GJU09713.1"/>
    <property type="molecule type" value="Genomic_DNA"/>
</dbReference>
<dbReference type="Proteomes" id="UP001151760">
    <property type="component" value="Unassembled WGS sequence"/>
</dbReference>
<accession>A0ABQ5JB30</accession>
<organism evidence="2 3">
    <name type="scientific">Tanacetum coccineum</name>
    <dbReference type="NCBI Taxonomy" id="301880"/>
    <lineage>
        <taxon>Eukaryota</taxon>
        <taxon>Viridiplantae</taxon>
        <taxon>Streptophyta</taxon>
        <taxon>Embryophyta</taxon>
        <taxon>Tracheophyta</taxon>
        <taxon>Spermatophyta</taxon>
        <taxon>Magnoliopsida</taxon>
        <taxon>eudicotyledons</taxon>
        <taxon>Gunneridae</taxon>
        <taxon>Pentapetalae</taxon>
        <taxon>asterids</taxon>
        <taxon>campanulids</taxon>
        <taxon>Asterales</taxon>
        <taxon>Asteraceae</taxon>
        <taxon>Asteroideae</taxon>
        <taxon>Anthemideae</taxon>
        <taxon>Anthemidinae</taxon>
        <taxon>Tanacetum</taxon>
    </lineage>
</organism>
<feature type="region of interest" description="Disordered" evidence="1">
    <location>
        <begin position="63"/>
        <end position="84"/>
    </location>
</feature>
<sequence length="84" mass="8856">MAVSGCCAAADEGDDGGEVPRWWRLWWRGNGRGGVEAVGVMMLSGSMVGCGVGWRGDGDDDVGCGGGWPESGRNLARKDGRRRK</sequence>
<keyword evidence="3" id="KW-1185">Reference proteome</keyword>
<comment type="caution">
    <text evidence="2">The sequence shown here is derived from an EMBL/GenBank/DDBJ whole genome shotgun (WGS) entry which is preliminary data.</text>
</comment>
<gene>
    <name evidence="2" type="ORF">Tco_1132109</name>
</gene>